<organism evidence="3 4">
    <name type="scientific">Chilo suppressalis</name>
    <name type="common">Asiatic rice borer moth</name>
    <dbReference type="NCBI Taxonomy" id="168631"/>
    <lineage>
        <taxon>Eukaryota</taxon>
        <taxon>Metazoa</taxon>
        <taxon>Ecdysozoa</taxon>
        <taxon>Arthropoda</taxon>
        <taxon>Hexapoda</taxon>
        <taxon>Insecta</taxon>
        <taxon>Pterygota</taxon>
        <taxon>Neoptera</taxon>
        <taxon>Endopterygota</taxon>
        <taxon>Lepidoptera</taxon>
        <taxon>Glossata</taxon>
        <taxon>Ditrysia</taxon>
        <taxon>Pyraloidea</taxon>
        <taxon>Crambidae</taxon>
        <taxon>Crambinae</taxon>
        <taxon>Chilo</taxon>
    </lineage>
</organism>
<dbReference type="Pfam" id="PF24181">
    <property type="entry name" value="TPR_TTI1_C"/>
    <property type="match status" value="1"/>
</dbReference>
<dbReference type="InterPro" id="IPR057567">
    <property type="entry name" value="TPR_TTI1_C"/>
</dbReference>
<proteinExistence type="predicted"/>
<keyword evidence="4" id="KW-1185">Reference proteome</keyword>
<dbReference type="EMBL" id="OU963906">
    <property type="protein sequence ID" value="CAH2981948.1"/>
    <property type="molecule type" value="Genomic_DNA"/>
</dbReference>
<evidence type="ECO:0000313" key="3">
    <source>
        <dbReference type="EMBL" id="CAH2981948.1"/>
    </source>
</evidence>
<protein>
    <recommendedName>
        <fullName evidence="5">TELO2-interacting protein 1 homolog</fullName>
    </recommendedName>
</protein>
<evidence type="ECO:0000259" key="1">
    <source>
        <dbReference type="Pfam" id="PF24173"/>
    </source>
</evidence>
<dbReference type="InterPro" id="IPR052587">
    <property type="entry name" value="TELO2-interacting_protein_1"/>
</dbReference>
<dbReference type="PANTHER" id="PTHR18460">
    <property type="entry name" value="TEL2 INTERACTING PROTEIN 1 TTI1 FAMILY MEMBER"/>
    <property type="match status" value="1"/>
</dbReference>
<dbReference type="Pfam" id="PF21547">
    <property type="entry name" value="TTI1"/>
    <property type="match status" value="1"/>
</dbReference>
<dbReference type="InterPro" id="IPR016024">
    <property type="entry name" value="ARM-type_fold"/>
</dbReference>
<dbReference type="Pfam" id="PF24173">
    <property type="entry name" value="TPR_TTI1_N"/>
    <property type="match status" value="1"/>
</dbReference>
<dbReference type="PANTHER" id="PTHR18460:SF3">
    <property type="entry name" value="TELO2-INTERACTING PROTEIN 1 HOMOLOG"/>
    <property type="match status" value="1"/>
</dbReference>
<dbReference type="InterPro" id="IPR049362">
    <property type="entry name" value="TTI1_rpt"/>
</dbReference>
<accession>A0ABN8L546</accession>
<gene>
    <name evidence="3" type="ORF">CHILSU_LOCUS2431</name>
</gene>
<evidence type="ECO:0008006" key="5">
    <source>
        <dbReference type="Google" id="ProtNLM"/>
    </source>
</evidence>
<dbReference type="Pfam" id="PF24176">
    <property type="entry name" value="TPR_TTI1_2nd"/>
    <property type="match status" value="1"/>
</dbReference>
<sequence length="1106" mass="124878">MNADLKDSFSRIKPFCDVVMVCPTPKSISNFVSRVADLKTEAVQELQQYLLFPFITHIKSTAIQNNYEYQWKLVDGMRVVLERVTVNSFEMCIKIETSLLQLVFDNSKPGMIADVPEELKHSVMKCLTVLLLSIDRRFREKLLKTKVPLLAQAVFVSVHIAKLEKMRALRLAAISSVMAHTMTHPQMMDAQYRLTDPSLEAAAVEFLASILPGVLAALQDVATSTENPGHACVVTSLEAIHRILCLTMSDRFLPKKTDITAEDFAKSFRESVQLYSQQEEQNQNEVSCKEKQLKELPKRSPEWYKMASDKLVVVTKSLISLRTHEHFKVRKELAVFCARVLNECTLTMQPSQPIVLDILITLAKDEYPAVSEYCTGVINAYFETASFANKHRVMDSLCENFFVMLNGLPRVLNNIDCERKLSALSLLHGYIQVLCDNGRPQRLTSALGNHNNMKALCAALKGASQLDQPAFMAPAPRDLIISPPLESGWLRLSHLDNPACVQRMQQICELLGAAETAQLILDRLLEEFQQERAVEIVCIINWMLGGSNDDSFACRVLDAYLEDSVWYSPLETAIEESAPSGTLDVSVYNPRAWDIDRVPDLYEGTVETRFTGISYDCPRPDKGEGMNSGGGKALGRNLLLCCALVEGVGGAARRMGDRFQRYLLKAGVRALERAGSRYELLHLSGVKALNDMALALGHEGVSQLIQHNADYFTHQVTVRLKKAWNTQSALEILSVVMEYSDPSLFDFLCGVAKDVLVQSCDKYYEHNLEAYLQVFLTFLDCIRKWFPNNDNDNDNLNSSEQLDLMEDLLEYIRNTEEVERLMATEEFEQETGRSVEEMYKEDLKRKEEDALDYDDRVTEDKQPLPQHVSVTLSIMDRCRVFVSSERRDAASTAMRALSTGLPVLMNYQDELLPLVHRIWAPLAVRFTTYEPVIWRRALDLLVTMATLSKDFIHHRCVKEVMPHIYSSLHKWSECNLKASSPVYGTSTLLQVQAHTLAAMPTLAGSLQLRDDSLSDAMRCVQLYLAGTQPEQLQKLAVEFFVSILKYDVGAAWYHLRNLCGNKDTLKPPLVSTLQLQAIVGTPYRAENKLYEANIKAIFASSRVDFK</sequence>
<evidence type="ECO:0000259" key="2">
    <source>
        <dbReference type="Pfam" id="PF24181"/>
    </source>
</evidence>
<feature type="domain" description="TTI1 N-terminal TPR" evidence="1">
    <location>
        <begin position="9"/>
        <end position="366"/>
    </location>
</feature>
<name>A0ABN8L546_CHISP</name>
<dbReference type="SUPFAM" id="SSF48371">
    <property type="entry name" value="ARM repeat"/>
    <property type="match status" value="1"/>
</dbReference>
<evidence type="ECO:0000313" key="4">
    <source>
        <dbReference type="Proteomes" id="UP001153292"/>
    </source>
</evidence>
<reference evidence="3" key="1">
    <citation type="submission" date="2021-12" db="EMBL/GenBank/DDBJ databases">
        <authorList>
            <person name="King R."/>
        </authorList>
    </citation>
    <scope>NUCLEOTIDE SEQUENCE</scope>
</reference>
<feature type="domain" description="TTI1 C-terminal TPR" evidence="2">
    <location>
        <begin position="774"/>
        <end position="1052"/>
    </location>
</feature>
<dbReference type="Proteomes" id="UP001153292">
    <property type="component" value="Chromosome 13"/>
</dbReference>
<dbReference type="InterPro" id="IPR057566">
    <property type="entry name" value="TPR_TTI1_N"/>
</dbReference>